<evidence type="ECO:0000256" key="5">
    <source>
        <dbReference type="ARBA" id="ARBA00022989"/>
    </source>
</evidence>
<feature type="transmembrane region" description="Helical" evidence="7">
    <location>
        <begin position="294"/>
        <end position="313"/>
    </location>
</feature>
<dbReference type="AlphaFoldDB" id="A0A2R4WNF3"/>
<keyword evidence="10" id="KW-1185">Reference proteome</keyword>
<dbReference type="InterPro" id="IPR011014">
    <property type="entry name" value="MscS_channel_TM-2"/>
</dbReference>
<organism evidence="9 10">
    <name type="scientific">Methylobacterium currus</name>
    <dbReference type="NCBI Taxonomy" id="2051553"/>
    <lineage>
        <taxon>Bacteria</taxon>
        <taxon>Pseudomonadati</taxon>
        <taxon>Pseudomonadota</taxon>
        <taxon>Alphaproteobacteria</taxon>
        <taxon>Hyphomicrobiales</taxon>
        <taxon>Methylobacteriaceae</taxon>
        <taxon>Methylobacterium</taxon>
    </lineage>
</organism>
<dbReference type="InterPro" id="IPR006685">
    <property type="entry name" value="MscS_channel_2nd"/>
</dbReference>
<dbReference type="InterPro" id="IPR010920">
    <property type="entry name" value="LSM_dom_sf"/>
</dbReference>
<reference evidence="9 10" key="1">
    <citation type="submission" date="2018-04" db="EMBL/GenBank/DDBJ databases">
        <title>Methylobacterium sp. PR1016A genome.</title>
        <authorList>
            <person name="Park W."/>
        </authorList>
    </citation>
    <scope>NUCLEOTIDE SEQUENCE [LARGE SCALE GENOMIC DNA]</scope>
    <source>
        <strain evidence="9 10">PR1016A</strain>
    </source>
</reference>
<keyword evidence="3" id="KW-1003">Cell membrane</keyword>
<proteinExistence type="inferred from homology"/>
<keyword evidence="6 7" id="KW-0472">Membrane</keyword>
<feature type="transmembrane region" description="Helical" evidence="7">
    <location>
        <begin position="224"/>
        <end position="245"/>
    </location>
</feature>
<dbReference type="InterPro" id="IPR011066">
    <property type="entry name" value="MscS_channel_C_sf"/>
</dbReference>
<dbReference type="InterPro" id="IPR023408">
    <property type="entry name" value="MscS_beta-dom_sf"/>
</dbReference>
<dbReference type="Gene3D" id="3.30.70.100">
    <property type="match status" value="1"/>
</dbReference>
<gene>
    <name evidence="9" type="ORF">DA075_20980</name>
</gene>
<feature type="transmembrane region" description="Helical" evidence="7">
    <location>
        <begin position="157"/>
        <end position="176"/>
    </location>
</feature>
<dbReference type="SUPFAM" id="SSF82861">
    <property type="entry name" value="Mechanosensitive channel protein MscS (YggB), transmembrane region"/>
    <property type="match status" value="1"/>
</dbReference>
<dbReference type="OrthoDB" id="9814206at2"/>
<dbReference type="Gene3D" id="1.10.287.1260">
    <property type="match status" value="1"/>
</dbReference>
<keyword evidence="5 7" id="KW-1133">Transmembrane helix</keyword>
<evidence type="ECO:0000313" key="9">
    <source>
        <dbReference type="EMBL" id="AWB23070.1"/>
    </source>
</evidence>
<evidence type="ECO:0000256" key="2">
    <source>
        <dbReference type="ARBA" id="ARBA00008017"/>
    </source>
</evidence>
<evidence type="ECO:0000313" key="10">
    <source>
        <dbReference type="Proteomes" id="UP000244755"/>
    </source>
</evidence>
<dbReference type="KEGG" id="mee:DA075_20980"/>
<dbReference type="InterPro" id="IPR045276">
    <property type="entry name" value="YbiO_bact"/>
</dbReference>
<feature type="transmembrane region" description="Helical" evidence="7">
    <location>
        <begin position="126"/>
        <end position="145"/>
    </location>
</feature>
<sequence>MFDRRRSRPTCARPMGLPVSAPLLLILMNAEGRAASAHPDWSEAVVEPVDRAVTAVSDGLLTRLDRIAAAGGDLDLVRSTLAAAGWSPMQLLAAIAAVVAAGLAADRGTAYALGRAGGRGSWIARCGLPAAAALGAGLAVAAVVSGEAEAARRTLRTWALVVPLAGLAASLIRAAIVEKSAAPRCKRLVPLARGLSTAVAWAFAGIALLRTLALWEAGSGLRDLVGTALVAVPTAGLIAGAYARAGRPLAAALAGPRPRSGGRRVLARCWPAIAVAVVAVTILASQVATTLGRPLPPLAILVTLVLVLIWPHLDRRIAAWAERGFRVETVSAAAVAARRTARMALAAVIGAALAALWGAPAALGLGIRLDTLARTMAEIAAVALATAYLWNGIGVATGRVLAEERGARDSGGDEAEEAPRTRLGTILPLLAGAAKAGLAALAVLSVLLALGINVWPLVTGLSVFGLALGFGSQSLVKDVVSGLFFLADDAFRLGEYIETAGAKGSVEKISIRSVSLRHPRGALATIPYGQIGKVQNYSRDWVIEKLAFRVAFDTDVETVRRLFKQIGKDLEADPELRPDLLEPFKSQGIAAVEDGTLVIRGKFKARAGRQFGIRRAVLAAVQRAFHDNGIVAVAHPTLMPGARSMAGGQGLH</sequence>
<evidence type="ECO:0000256" key="3">
    <source>
        <dbReference type="ARBA" id="ARBA00022475"/>
    </source>
</evidence>
<dbReference type="Gene3D" id="2.30.30.60">
    <property type="match status" value="1"/>
</dbReference>
<dbReference type="SUPFAM" id="SSF82689">
    <property type="entry name" value="Mechanosensitive channel protein MscS (YggB), C-terminal domain"/>
    <property type="match status" value="1"/>
</dbReference>
<evidence type="ECO:0000256" key="4">
    <source>
        <dbReference type="ARBA" id="ARBA00022692"/>
    </source>
</evidence>
<dbReference type="Pfam" id="PF00924">
    <property type="entry name" value="MS_channel_2nd"/>
    <property type="match status" value="1"/>
</dbReference>
<feature type="transmembrane region" description="Helical" evidence="7">
    <location>
        <begin position="379"/>
        <end position="402"/>
    </location>
</feature>
<accession>A0A2R4WNF3</accession>
<feature type="domain" description="Mechanosensitive ion channel MscS" evidence="8">
    <location>
        <begin position="475"/>
        <end position="539"/>
    </location>
</feature>
<evidence type="ECO:0000259" key="8">
    <source>
        <dbReference type="Pfam" id="PF00924"/>
    </source>
</evidence>
<dbReference type="SUPFAM" id="SSF50182">
    <property type="entry name" value="Sm-like ribonucleoproteins"/>
    <property type="match status" value="1"/>
</dbReference>
<dbReference type="RefSeq" id="WP_099954868.1">
    <property type="nucleotide sequence ID" value="NZ_CP028843.1"/>
</dbReference>
<feature type="transmembrane region" description="Helical" evidence="7">
    <location>
        <begin position="265"/>
        <end position="288"/>
    </location>
</feature>
<feature type="transmembrane region" description="Helical" evidence="7">
    <location>
        <begin position="188"/>
        <end position="212"/>
    </location>
</feature>
<evidence type="ECO:0000256" key="7">
    <source>
        <dbReference type="SAM" id="Phobius"/>
    </source>
</evidence>
<dbReference type="PANTHER" id="PTHR30460:SF0">
    <property type="entry name" value="MODERATE CONDUCTANCE MECHANOSENSITIVE CHANNEL YBIO"/>
    <property type="match status" value="1"/>
</dbReference>
<name>A0A2R4WNF3_9HYPH</name>
<comment type="similarity">
    <text evidence="2">Belongs to the MscS (TC 1.A.23) family.</text>
</comment>
<evidence type="ECO:0000256" key="6">
    <source>
        <dbReference type="ARBA" id="ARBA00023136"/>
    </source>
</evidence>
<keyword evidence="4 7" id="KW-0812">Transmembrane</keyword>
<dbReference type="GO" id="GO:0005886">
    <property type="term" value="C:plasma membrane"/>
    <property type="evidence" value="ECO:0007669"/>
    <property type="project" value="UniProtKB-SubCell"/>
</dbReference>
<dbReference type="PANTHER" id="PTHR30460">
    <property type="entry name" value="MODERATE CONDUCTANCE MECHANOSENSITIVE CHANNEL YBIO"/>
    <property type="match status" value="1"/>
</dbReference>
<feature type="transmembrane region" description="Helical" evidence="7">
    <location>
        <begin position="344"/>
        <end position="367"/>
    </location>
</feature>
<evidence type="ECO:0000256" key="1">
    <source>
        <dbReference type="ARBA" id="ARBA00004651"/>
    </source>
</evidence>
<feature type="transmembrane region" description="Helical" evidence="7">
    <location>
        <begin position="423"/>
        <end position="448"/>
    </location>
</feature>
<dbReference type="Proteomes" id="UP000244755">
    <property type="component" value="Chromosome 1"/>
</dbReference>
<protein>
    <submittedName>
        <fullName evidence="9">Mechanosensitive ion channel family protein</fullName>
    </submittedName>
</protein>
<dbReference type="EMBL" id="CP028843">
    <property type="protein sequence ID" value="AWB23070.1"/>
    <property type="molecule type" value="Genomic_DNA"/>
</dbReference>
<dbReference type="GO" id="GO:0008381">
    <property type="term" value="F:mechanosensitive monoatomic ion channel activity"/>
    <property type="evidence" value="ECO:0007669"/>
    <property type="project" value="InterPro"/>
</dbReference>
<comment type="subcellular location">
    <subcellularLocation>
        <location evidence="1">Cell membrane</location>
        <topology evidence="1">Multi-pass membrane protein</topology>
    </subcellularLocation>
</comment>